<feature type="chain" id="PRO_5040160219" evidence="1">
    <location>
        <begin position="18"/>
        <end position="201"/>
    </location>
</feature>
<keyword evidence="3" id="KW-1185">Reference proteome</keyword>
<comment type="caution">
    <text evidence="2">The sequence shown here is derived from an EMBL/GenBank/DDBJ whole genome shotgun (WGS) entry which is preliminary data.</text>
</comment>
<organism evidence="2 3">
    <name type="scientific">Rhodocollybia butyracea</name>
    <dbReference type="NCBI Taxonomy" id="206335"/>
    <lineage>
        <taxon>Eukaryota</taxon>
        <taxon>Fungi</taxon>
        <taxon>Dikarya</taxon>
        <taxon>Basidiomycota</taxon>
        <taxon>Agaricomycotina</taxon>
        <taxon>Agaricomycetes</taxon>
        <taxon>Agaricomycetidae</taxon>
        <taxon>Agaricales</taxon>
        <taxon>Marasmiineae</taxon>
        <taxon>Omphalotaceae</taxon>
        <taxon>Rhodocollybia</taxon>
    </lineage>
</organism>
<dbReference type="Proteomes" id="UP000772434">
    <property type="component" value="Unassembled WGS sequence"/>
</dbReference>
<dbReference type="EMBL" id="JADNRY010000088">
    <property type="protein sequence ID" value="KAF9066384.1"/>
    <property type="molecule type" value="Genomic_DNA"/>
</dbReference>
<accession>A0A9P5PNB5</accession>
<keyword evidence="1" id="KW-0732">Signal</keyword>
<sequence>MITSLVDILILSVFATGVEVTLCYVRTGSPSYGLVSFSPSYISMIIGHRRTPRVWIPSQRDENGVSRDTYLYRMDKNAVQTSAIPAHHRSSPASSPSAQYLPASEPQMMFSPSLFCSLVQLYVHLQRTTDHQKSNPKLARRWYCDLDRSNRVFRDIGIAWRNEYVFTSIVTHIFFDSAKSSVLLQMTSDGSPPSGVANSTA</sequence>
<feature type="signal peptide" evidence="1">
    <location>
        <begin position="1"/>
        <end position="17"/>
    </location>
</feature>
<dbReference type="AlphaFoldDB" id="A0A9P5PNB5"/>
<evidence type="ECO:0000313" key="2">
    <source>
        <dbReference type="EMBL" id="KAF9066384.1"/>
    </source>
</evidence>
<name>A0A9P5PNB5_9AGAR</name>
<protein>
    <submittedName>
        <fullName evidence="2">Uncharacterized protein</fullName>
    </submittedName>
</protein>
<evidence type="ECO:0000256" key="1">
    <source>
        <dbReference type="SAM" id="SignalP"/>
    </source>
</evidence>
<gene>
    <name evidence="2" type="ORF">BDP27DRAFT_1423905</name>
</gene>
<proteinExistence type="predicted"/>
<evidence type="ECO:0000313" key="3">
    <source>
        <dbReference type="Proteomes" id="UP000772434"/>
    </source>
</evidence>
<reference evidence="2" key="1">
    <citation type="submission" date="2020-11" db="EMBL/GenBank/DDBJ databases">
        <authorList>
            <consortium name="DOE Joint Genome Institute"/>
            <person name="Ahrendt S."/>
            <person name="Riley R."/>
            <person name="Andreopoulos W."/>
            <person name="Labutti K."/>
            <person name="Pangilinan J."/>
            <person name="Ruiz-Duenas F.J."/>
            <person name="Barrasa J.M."/>
            <person name="Sanchez-Garcia M."/>
            <person name="Camarero S."/>
            <person name="Miyauchi S."/>
            <person name="Serrano A."/>
            <person name="Linde D."/>
            <person name="Babiker R."/>
            <person name="Drula E."/>
            <person name="Ayuso-Fernandez I."/>
            <person name="Pacheco R."/>
            <person name="Padilla G."/>
            <person name="Ferreira P."/>
            <person name="Barriuso J."/>
            <person name="Kellner H."/>
            <person name="Castanera R."/>
            <person name="Alfaro M."/>
            <person name="Ramirez L."/>
            <person name="Pisabarro A.G."/>
            <person name="Kuo A."/>
            <person name="Tritt A."/>
            <person name="Lipzen A."/>
            <person name="He G."/>
            <person name="Yan M."/>
            <person name="Ng V."/>
            <person name="Cullen D."/>
            <person name="Martin F."/>
            <person name="Rosso M.-N."/>
            <person name="Henrissat B."/>
            <person name="Hibbett D."/>
            <person name="Martinez A.T."/>
            <person name="Grigoriev I.V."/>
        </authorList>
    </citation>
    <scope>NUCLEOTIDE SEQUENCE</scope>
    <source>
        <strain evidence="2">AH 40177</strain>
    </source>
</reference>